<feature type="region of interest" description="Disordered" evidence="9">
    <location>
        <begin position="450"/>
        <end position="493"/>
    </location>
</feature>
<dbReference type="GO" id="GO:0004190">
    <property type="term" value="F:aspartic-type endopeptidase activity"/>
    <property type="evidence" value="ECO:0007669"/>
    <property type="project" value="UniProtKB-KW"/>
</dbReference>
<evidence type="ECO:0000256" key="2">
    <source>
        <dbReference type="ARBA" id="ARBA00022670"/>
    </source>
</evidence>
<proteinExistence type="inferred from homology"/>
<evidence type="ECO:0000256" key="7">
    <source>
        <dbReference type="PIRSR" id="PIRSR601461-2"/>
    </source>
</evidence>
<dbReference type="PANTHER" id="PTHR47966">
    <property type="entry name" value="BETA-SITE APP-CLEAVING ENZYME, ISOFORM A-RELATED"/>
    <property type="match status" value="1"/>
</dbReference>
<comment type="caution">
    <text evidence="12">The sequence shown here is derived from an EMBL/GenBank/DDBJ whole genome shotgun (WGS) entry which is preliminary data.</text>
</comment>
<dbReference type="Gene3D" id="2.40.70.10">
    <property type="entry name" value="Acid Proteases"/>
    <property type="match status" value="2"/>
</dbReference>
<feature type="compositionally biased region" description="Low complexity" evidence="9">
    <location>
        <begin position="454"/>
        <end position="483"/>
    </location>
</feature>
<sequence length="520" mass="53682">MKTVAVLEPLALLAGVASAANVVELGLQRIRVGQPNQPSSISRRATAPSKTYLENLANNVTGGGYYASVTVGTPPQPQLLVIDTGSSDVWVVGHDADLCTNKKEQEQYSDSCGLTYNPEKSSTYQLVSADGFKIQYLDTSSASGDYIRDTFTIGNASLTSLQMGYATETVRGTGIIGVSFASSESSNTTYPNLMEVFVAQGLISTMAFSLYLNDYRSETGSILFGGVDTEKFIGPLVTMPILQTAISGEVSYSTFAVTLNGLIAADGSARRATTIPFTGNQPVPAILDSGTTLSYLPDDLASSLFNAVGAYTDNEETGYTFIDCEAPAAMAVTFELGRKAQITVPASELVLNVFADVQDDIPSNVPFENTCLFGIQSLGDAVSGSPGSEESGDVTEFALLGDTFLRSAYVVYDLTNNQIGLAPANLNSSTSNVVELQASDAGIPTLTGVASQQTTAAGSPSGSGTDSGDDGTVTVTASPTATTGNKNAAGPSAHGPELSVLAVAGVACLFSLVGGALVMA</sequence>
<accession>A0A167UK18</accession>
<name>A0A167UK18_9HYPO</name>
<dbReference type="InterPro" id="IPR021109">
    <property type="entry name" value="Peptidase_aspartic_dom_sf"/>
</dbReference>
<keyword evidence="2 8" id="KW-0645">Protease</keyword>
<keyword evidence="7" id="KW-1015">Disulfide bond</keyword>
<evidence type="ECO:0000256" key="3">
    <source>
        <dbReference type="ARBA" id="ARBA00022729"/>
    </source>
</evidence>
<dbReference type="InterPro" id="IPR001969">
    <property type="entry name" value="Aspartic_peptidase_AS"/>
</dbReference>
<dbReference type="SUPFAM" id="SSF50630">
    <property type="entry name" value="Acid proteases"/>
    <property type="match status" value="1"/>
</dbReference>
<dbReference type="EMBL" id="AZHD01000007">
    <property type="protein sequence ID" value="OAA61653.1"/>
    <property type="molecule type" value="Genomic_DNA"/>
</dbReference>
<evidence type="ECO:0000256" key="8">
    <source>
        <dbReference type="RuleBase" id="RU000454"/>
    </source>
</evidence>
<dbReference type="InterPro" id="IPR001461">
    <property type="entry name" value="Aspartic_peptidase_A1"/>
</dbReference>
<dbReference type="STRING" id="1081102.A0A167UK18"/>
<dbReference type="InterPro" id="IPR033876">
    <property type="entry name" value="SAP-like"/>
</dbReference>
<dbReference type="OrthoDB" id="771136at2759"/>
<dbReference type="AlphaFoldDB" id="A0A167UK18"/>
<evidence type="ECO:0000256" key="5">
    <source>
        <dbReference type="ARBA" id="ARBA00022801"/>
    </source>
</evidence>
<keyword evidence="5 8" id="KW-0378">Hydrolase</keyword>
<feature type="domain" description="Peptidase A1" evidence="11">
    <location>
        <begin position="65"/>
        <end position="422"/>
    </location>
</feature>
<evidence type="ECO:0000256" key="6">
    <source>
        <dbReference type="PIRSR" id="PIRSR601461-1"/>
    </source>
</evidence>
<evidence type="ECO:0000256" key="9">
    <source>
        <dbReference type="SAM" id="MobiDB-lite"/>
    </source>
</evidence>
<dbReference type="PRINTS" id="PR00792">
    <property type="entry name" value="PEPSIN"/>
</dbReference>
<evidence type="ECO:0000259" key="11">
    <source>
        <dbReference type="PROSITE" id="PS51767"/>
    </source>
</evidence>
<dbReference type="PROSITE" id="PS51767">
    <property type="entry name" value="PEPTIDASE_A1"/>
    <property type="match status" value="1"/>
</dbReference>
<evidence type="ECO:0000313" key="12">
    <source>
        <dbReference type="EMBL" id="OAA61653.1"/>
    </source>
</evidence>
<dbReference type="GO" id="GO:0006508">
    <property type="term" value="P:proteolysis"/>
    <property type="evidence" value="ECO:0007669"/>
    <property type="project" value="UniProtKB-KW"/>
</dbReference>
<dbReference type="PROSITE" id="PS00141">
    <property type="entry name" value="ASP_PROTEASE"/>
    <property type="match status" value="2"/>
</dbReference>
<dbReference type="PANTHER" id="PTHR47966:SF65">
    <property type="entry name" value="ASPARTIC-TYPE ENDOPEPTIDASE"/>
    <property type="match status" value="1"/>
</dbReference>
<feature type="active site" evidence="6">
    <location>
        <position position="288"/>
    </location>
</feature>
<keyword evidence="13" id="KW-1185">Reference proteome</keyword>
<evidence type="ECO:0000313" key="13">
    <source>
        <dbReference type="Proteomes" id="UP000076874"/>
    </source>
</evidence>
<feature type="signal peptide" evidence="10">
    <location>
        <begin position="1"/>
        <end position="19"/>
    </location>
</feature>
<comment type="similarity">
    <text evidence="1 8">Belongs to the peptidase A1 family.</text>
</comment>
<evidence type="ECO:0000256" key="4">
    <source>
        <dbReference type="ARBA" id="ARBA00022750"/>
    </source>
</evidence>
<feature type="active site" evidence="6">
    <location>
        <position position="83"/>
    </location>
</feature>
<dbReference type="Proteomes" id="UP000076874">
    <property type="component" value="Unassembled WGS sequence"/>
</dbReference>
<evidence type="ECO:0000256" key="1">
    <source>
        <dbReference type="ARBA" id="ARBA00007447"/>
    </source>
</evidence>
<reference evidence="12 13" key="1">
    <citation type="journal article" date="2016" name="Genome Biol. Evol.">
        <title>Divergent and convergent evolution of fungal pathogenicity.</title>
        <authorList>
            <person name="Shang Y."/>
            <person name="Xiao G."/>
            <person name="Zheng P."/>
            <person name="Cen K."/>
            <person name="Zhan S."/>
            <person name="Wang C."/>
        </authorList>
    </citation>
    <scope>NUCLEOTIDE SEQUENCE [LARGE SCALE GENOMIC DNA]</scope>
    <source>
        <strain evidence="12 13">RCEF 264</strain>
    </source>
</reference>
<dbReference type="CDD" id="cd05474">
    <property type="entry name" value="SAP_like"/>
    <property type="match status" value="1"/>
</dbReference>
<keyword evidence="3 10" id="KW-0732">Signal</keyword>
<dbReference type="InterPro" id="IPR033121">
    <property type="entry name" value="PEPTIDASE_A1"/>
</dbReference>
<keyword evidence="4 8" id="KW-0064">Aspartyl protease</keyword>
<evidence type="ECO:0000256" key="10">
    <source>
        <dbReference type="SAM" id="SignalP"/>
    </source>
</evidence>
<organism evidence="12 13">
    <name type="scientific">Niveomyces insectorum RCEF 264</name>
    <dbReference type="NCBI Taxonomy" id="1081102"/>
    <lineage>
        <taxon>Eukaryota</taxon>
        <taxon>Fungi</taxon>
        <taxon>Dikarya</taxon>
        <taxon>Ascomycota</taxon>
        <taxon>Pezizomycotina</taxon>
        <taxon>Sordariomycetes</taxon>
        <taxon>Hypocreomycetidae</taxon>
        <taxon>Hypocreales</taxon>
        <taxon>Cordycipitaceae</taxon>
        <taxon>Niveomyces</taxon>
    </lineage>
</organism>
<gene>
    <name evidence="12" type="ORF">SPI_04512</name>
</gene>
<dbReference type="Pfam" id="PF00026">
    <property type="entry name" value="Asp"/>
    <property type="match status" value="1"/>
</dbReference>
<feature type="disulfide bond" evidence="7">
    <location>
        <begin position="324"/>
        <end position="371"/>
    </location>
</feature>
<feature type="chain" id="PRO_5007893052" evidence="10">
    <location>
        <begin position="20"/>
        <end position="520"/>
    </location>
</feature>
<protein>
    <submittedName>
        <fullName evidence="12">Aspartic-type endopeptidase</fullName>
    </submittedName>
</protein>